<keyword evidence="10 13" id="KW-0472">Membrane</keyword>
<evidence type="ECO:0000256" key="8">
    <source>
        <dbReference type="ARBA" id="ARBA00022989"/>
    </source>
</evidence>
<dbReference type="Proteomes" id="UP000613193">
    <property type="component" value="Unassembled WGS sequence"/>
</dbReference>
<keyword evidence="5 13" id="KW-0812">Transmembrane</keyword>
<protein>
    <submittedName>
        <fullName evidence="14">DUF1211 domain-containing protein</fullName>
    </submittedName>
</protein>
<dbReference type="AlphaFoldDB" id="A0A934UMM5"/>
<proteinExistence type="inferred from homology"/>
<evidence type="ECO:0000256" key="3">
    <source>
        <dbReference type="ARBA" id="ARBA00022448"/>
    </source>
</evidence>
<comment type="similarity">
    <text evidence="2">Belongs to the TMEM175 family.</text>
</comment>
<feature type="transmembrane region" description="Helical" evidence="13">
    <location>
        <begin position="169"/>
        <end position="191"/>
    </location>
</feature>
<evidence type="ECO:0000256" key="6">
    <source>
        <dbReference type="ARBA" id="ARBA00022826"/>
    </source>
</evidence>
<evidence type="ECO:0000256" key="12">
    <source>
        <dbReference type="ARBA" id="ARBA00034430"/>
    </source>
</evidence>
<evidence type="ECO:0000313" key="14">
    <source>
        <dbReference type="EMBL" id="MBK0379180.1"/>
    </source>
</evidence>
<organism evidence="14 15">
    <name type="scientific">Mucilaginibacter segetis</name>
    <dbReference type="NCBI Taxonomy" id="2793071"/>
    <lineage>
        <taxon>Bacteria</taxon>
        <taxon>Pseudomonadati</taxon>
        <taxon>Bacteroidota</taxon>
        <taxon>Sphingobacteriia</taxon>
        <taxon>Sphingobacteriales</taxon>
        <taxon>Sphingobacteriaceae</taxon>
        <taxon>Mucilaginibacter</taxon>
    </lineage>
</organism>
<evidence type="ECO:0000313" key="15">
    <source>
        <dbReference type="Proteomes" id="UP000613193"/>
    </source>
</evidence>
<evidence type="ECO:0000256" key="1">
    <source>
        <dbReference type="ARBA" id="ARBA00004141"/>
    </source>
</evidence>
<feature type="transmembrane region" description="Helical" evidence="13">
    <location>
        <begin position="18"/>
        <end position="35"/>
    </location>
</feature>
<dbReference type="PANTHER" id="PTHR31462">
    <property type="entry name" value="ENDOSOMAL/LYSOSOMAL POTASSIUM CHANNEL TMEM175"/>
    <property type="match status" value="1"/>
</dbReference>
<gene>
    <name evidence="14" type="ORF">I5M19_07680</name>
</gene>
<evidence type="ECO:0000256" key="11">
    <source>
        <dbReference type="ARBA" id="ARBA00023303"/>
    </source>
</evidence>
<keyword evidence="9" id="KW-0406">Ion transport</keyword>
<dbReference type="Pfam" id="PF06736">
    <property type="entry name" value="TMEM175"/>
    <property type="match status" value="1"/>
</dbReference>
<keyword evidence="7" id="KW-0630">Potassium</keyword>
<reference evidence="14" key="1">
    <citation type="submission" date="2020-12" db="EMBL/GenBank/DDBJ databases">
        <title>Bacterial novel species Mucilaginibacter sp. SD-g isolated from soil.</title>
        <authorList>
            <person name="Jung H.-Y."/>
        </authorList>
    </citation>
    <scope>NUCLEOTIDE SEQUENCE</scope>
    <source>
        <strain evidence="14">SD-g</strain>
    </source>
</reference>
<dbReference type="InterPro" id="IPR010617">
    <property type="entry name" value="TMEM175-like"/>
</dbReference>
<keyword evidence="15" id="KW-1185">Reference proteome</keyword>
<dbReference type="EMBL" id="JAEHFW010000001">
    <property type="protein sequence ID" value="MBK0379180.1"/>
    <property type="molecule type" value="Genomic_DNA"/>
</dbReference>
<feature type="transmembrane region" description="Helical" evidence="13">
    <location>
        <begin position="89"/>
        <end position="114"/>
    </location>
</feature>
<accession>A0A934UMM5</accession>
<dbReference type="GO" id="GO:0015252">
    <property type="term" value="F:proton channel activity"/>
    <property type="evidence" value="ECO:0007669"/>
    <property type="project" value="InterPro"/>
</dbReference>
<keyword evidence="11" id="KW-0407">Ion channel</keyword>
<evidence type="ECO:0000256" key="10">
    <source>
        <dbReference type="ARBA" id="ARBA00023136"/>
    </source>
</evidence>
<keyword evidence="3" id="KW-0813">Transport</keyword>
<keyword evidence="8 13" id="KW-1133">Transmembrane helix</keyword>
<name>A0A934UMM5_9SPHI</name>
<dbReference type="GO" id="GO:0005267">
    <property type="term" value="F:potassium channel activity"/>
    <property type="evidence" value="ECO:0007669"/>
    <property type="project" value="UniProtKB-KW"/>
</dbReference>
<comment type="catalytic activity">
    <reaction evidence="12">
        <text>K(+)(in) = K(+)(out)</text>
        <dbReference type="Rhea" id="RHEA:29463"/>
        <dbReference type="ChEBI" id="CHEBI:29103"/>
    </reaction>
</comment>
<evidence type="ECO:0000256" key="4">
    <source>
        <dbReference type="ARBA" id="ARBA00022538"/>
    </source>
</evidence>
<comment type="caution">
    <text evidence="14">The sequence shown here is derived from an EMBL/GenBank/DDBJ whole genome shotgun (WGS) entry which is preliminary data.</text>
</comment>
<sequence length="247" mass="29060">MDIKEEEEIKKEFQLERVILFTDAVFAIIITIMVLEIKLPEDLRHAEHDEIRKAFIGLIPKVGGYIISFFIVGIFWVKHLKMFSYLKDYTTQLITLNLLFLFFISLFPFSISLLSETISPQNYDALFVYFTVILLAFLSQTLITGYLVKNAQKLCIKPQELERNLEWKLQRIHFVSIPLLFTYIFLGGYIYNFPPQLFSYGFIIWALSIAIIRKRLYPKPHYDGPILARLFKSLRNRSLKAKQNSEN</sequence>
<evidence type="ECO:0000256" key="13">
    <source>
        <dbReference type="SAM" id="Phobius"/>
    </source>
</evidence>
<dbReference type="GO" id="GO:0016020">
    <property type="term" value="C:membrane"/>
    <property type="evidence" value="ECO:0007669"/>
    <property type="project" value="UniProtKB-SubCell"/>
</dbReference>
<keyword evidence="4" id="KW-0633">Potassium transport</keyword>
<dbReference type="PANTHER" id="PTHR31462:SF5">
    <property type="entry name" value="ENDOSOMAL_LYSOSOMAL PROTON CHANNEL TMEM175"/>
    <property type="match status" value="1"/>
</dbReference>
<dbReference type="RefSeq" id="WP_200065616.1">
    <property type="nucleotide sequence ID" value="NZ_JAEHFW010000001.1"/>
</dbReference>
<evidence type="ECO:0000256" key="9">
    <source>
        <dbReference type="ARBA" id="ARBA00023065"/>
    </source>
</evidence>
<feature type="transmembrane region" description="Helical" evidence="13">
    <location>
        <begin position="126"/>
        <end position="148"/>
    </location>
</feature>
<evidence type="ECO:0000256" key="5">
    <source>
        <dbReference type="ARBA" id="ARBA00022692"/>
    </source>
</evidence>
<feature type="transmembrane region" description="Helical" evidence="13">
    <location>
        <begin position="55"/>
        <end position="77"/>
    </location>
</feature>
<feature type="transmembrane region" description="Helical" evidence="13">
    <location>
        <begin position="197"/>
        <end position="212"/>
    </location>
</feature>
<evidence type="ECO:0000256" key="2">
    <source>
        <dbReference type="ARBA" id="ARBA00006920"/>
    </source>
</evidence>
<keyword evidence="6" id="KW-0631">Potassium channel</keyword>
<evidence type="ECO:0000256" key="7">
    <source>
        <dbReference type="ARBA" id="ARBA00022958"/>
    </source>
</evidence>
<comment type="subcellular location">
    <subcellularLocation>
        <location evidence="1">Membrane</location>
        <topology evidence="1">Multi-pass membrane protein</topology>
    </subcellularLocation>
</comment>